<dbReference type="EMBL" id="AHHD01000207">
    <property type="protein sequence ID" value="EKG18486.1"/>
    <property type="molecule type" value="Genomic_DNA"/>
</dbReference>
<dbReference type="OrthoDB" id="10006572at2759"/>
<sequence length="174" mass="19608">MDRSSCILPSNAPSLHDSIIDEIGVARPILQERCSNRQQDFLDADHRKHGLYQPAENFYNGAAQSYLASSQTSHASYAASSWLADEDERVRQEAARLWRMLSRSDAYRKYRARQPKDCREQDQKWPEHMELAFFSGRTLCSPAISANGNYRGTDVFLHCSIGEVSANGPPQANA</sequence>
<dbReference type="InParanoid" id="K2R7X6"/>
<protein>
    <submittedName>
        <fullName evidence="1">Uncharacterized protein</fullName>
    </submittedName>
</protein>
<organism evidence="1 2">
    <name type="scientific">Macrophomina phaseolina (strain MS6)</name>
    <name type="common">Charcoal rot fungus</name>
    <dbReference type="NCBI Taxonomy" id="1126212"/>
    <lineage>
        <taxon>Eukaryota</taxon>
        <taxon>Fungi</taxon>
        <taxon>Dikarya</taxon>
        <taxon>Ascomycota</taxon>
        <taxon>Pezizomycotina</taxon>
        <taxon>Dothideomycetes</taxon>
        <taxon>Dothideomycetes incertae sedis</taxon>
        <taxon>Botryosphaeriales</taxon>
        <taxon>Botryosphaeriaceae</taxon>
        <taxon>Macrophomina</taxon>
    </lineage>
</organism>
<reference evidence="1 2" key="1">
    <citation type="journal article" date="2012" name="BMC Genomics">
        <title>Tools to kill: Genome of one of the most destructive plant pathogenic fungi Macrophomina phaseolina.</title>
        <authorList>
            <person name="Islam M.S."/>
            <person name="Haque M.S."/>
            <person name="Islam M.M."/>
            <person name="Emdad E.M."/>
            <person name="Halim A."/>
            <person name="Hossen Q.M.M."/>
            <person name="Hossain M.Z."/>
            <person name="Ahmed B."/>
            <person name="Rahim S."/>
            <person name="Rahman M.S."/>
            <person name="Alam M.M."/>
            <person name="Hou S."/>
            <person name="Wan X."/>
            <person name="Saito J.A."/>
            <person name="Alam M."/>
        </authorList>
    </citation>
    <scope>NUCLEOTIDE SEQUENCE [LARGE SCALE GENOMIC DNA]</scope>
    <source>
        <strain evidence="1 2">MS6</strain>
    </source>
</reference>
<evidence type="ECO:0000313" key="2">
    <source>
        <dbReference type="Proteomes" id="UP000007129"/>
    </source>
</evidence>
<dbReference type="STRING" id="1126212.K2R7X6"/>
<dbReference type="AlphaFoldDB" id="K2R7X6"/>
<proteinExistence type="predicted"/>
<evidence type="ECO:0000313" key="1">
    <source>
        <dbReference type="EMBL" id="EKG18486.1"/>
    </source>
</evidence>
<dbReference type="HOGENOM" id="CLU_1540349_0_0_1"/>
<dbReference type="VEuPathDB" id="FungiDB:MPH_04288"/>
<accession>K2R7X6</accession>
<gene>
    <name evidence="1" type="ORF">MPH_04288</name>
</gene>
<name>K2R7X6_MACPH</name>
<comment type="caution">
    <text evidence="1">The sequence shown here is derived from an EMBL/GenBank/DDBJ whole genome shotgun (WGS) entry which is preliminary data.</text>
</comment>
<dbReference type="Proteomes" id="UP000007129">
    <property type="component" value="Unassembled WGS sequence"/>
</dbReference>